<gene>
    <name evidence="6" type="primary">GXYLT1_1</name>
    <name evidence="6" type="ORF">E2C01_038810</name>
</gene>
<dbReference type="GO" id="GO:0035252">
    <property type="term" value="F:UDP-xylosyltransferase activity"/>
    <property type="evidence" value="ECO:0007669"/>
    <property type="project" value="TreeGrafter"/>
</dbReference>
<comment type="caution">
    <text evidence="6">The sequence shown here is derived from an EMBL/GenBank/DDBJ whole genome shotgun (WGS) entry which is preliminary data.</text>
</comment>
<evidence type="ECO:0000256" key="3">
    <source>
        <dbReference type="ARBA" id="ARBA00022676"/>
    </source>
</evidence>
<reference evidence="6 7" key="1">
    <citation type="submission" date="2019-05" db="EMBL/GenBank/DDBJ databases">
        <title>Another draft genome of Portunus trituberculatus and its Hox gene families provides insights of decapod evolution.</title>
        <authorList>
            <person name="Jeong J.-H."/>
            <person name="Song I."/>
            <person name="Kim S."/>
            <person name="Choi T."/>
            <person name="Kim D."/>
            <person name="Ryu S."/>
            <person name="Kim W."/>
        </authorList>
    </citation>
    <scope>NUCLEOTIDE SEQUENCE [LARGE SCALE GENOMIC DNA]</scope>
    <source>
        <tissue evidence="6">Muscle</tissue>
    </source>
</reference>
<dbReference type="EMBL" id="VSRR010006581">
    <property type="protein sequence ID" value="MPC45125.1"/>
    <property type="molecule type" value="Genomic_DNA"/>
</dbReference>
<proteinExistence type="inferred from homology"/>
<evidence type="ECO:0000256" key="5">
    <source>
        <dbReference type="ARBA" id="ARBA00022968"/>
    </source>
</evidence>
<comment type="similarity">
    <text evidence="2">Belongs to the glycosyltransferase 8 family.</text>
</comment>
<sequence>MLRQRLVFSEYKQVFYPPGTKKIKNLFRPCATGKLFLPQTLQDKDAVVFLDTDTLFLMPPEMLWRKLYAFNPSQIIGIAPCLHECSTVFKNDARKRRCLFCVLPLPVVDT</sequence>
<dbReference type="GO" id="GO:0016020">
    <property type="term" value="C:membrane"/>
    <property type="evidence" value="ECO:0007669"/>
    <property type="project" value="UniProtKB-SubCell"/>
</dbReference>
<keyword evidence="7" id="KW-1185">Reference proteome</keyword>
<accession>A0A5B7FHY8</accession>
<evidence type="ECO:0000313" key="7">
    <source>
        <dbReference type="Proteomes" id="UP000324222"/>
    </source>
</evidence>
<dbReference type="InterPro" id="IPR051993">
    <property type="entry name" value="Glycosyltransferase_8"/>
</dbReference>
<dbReference type="OrthoDB" id="6362155at2759"/>
<protein>
    <submittedName>
        <fullName evidence="6">Glucoside xylosyltransferase 1</fullName>
    </submittedName>
</protein>
<dbReference type="PANTHER" id="PTHR46012:SF2">
    <property type="entry name" value="IP22168P"/>
    <property type="match status" value="1"/>
</dbReference>
<dbReference type="SUPFAM" id="SSF53448">
    <property type="entry name" value="Nucleotide-diphospho-sugar transferases"/>
    <property type="match status" value="1"/>
</dbReference>
<keyword evidence="3" id="KW-0328">Glycosyltransferase</keyword>
<evidence type="ECO:0000256" key="4">
    <source>
        <dbReference type="ARBA" id="ARBA00022679"/>
    </source>
</evidence>
<evidence type="ECO:0000256" key="2">
    <source>
        <dbReference type="ARBA" id="ARBA00006351"/>
    </source>
</evidence>
<dbReference type="Proteomes" id="UP000324222">
    <property type="component" value="Unassembled WGS sequence"/>
</dbReference>
<dbReference type="Gene3D" id="3.90.550.10">
    <property type="entry name" value="Spore Coat Polysaccharide Biosynthesis Protein SpsA, Chain A"/>
    <property type="match status" value="1"/>
</dbReference>
<comment type="subcellular location">
    <subcellularLocation>
        <location evidence="1">Membrane</location>
        <topology evidence="1">Single-pass type II membrane protein</topology>
    </subcellularLocation>
</comment>
<keyword evidence="5" id="KW-0812">Transmembrane</keyword>
<name>A0A5B7FHY8_PORTR</name>
<keyword evidence="5" id="KW-0735">Signal-anchor</keyword>
<evidence type="ECO:0000313" key="6">
    <source>
        <dbReference type="EMBL" id="MPC45125.1"/>
    </source>
</evidence>
<dbReference type="GO" id="GO:0016266">
    <property type="term" value="P:protein O-linked glycosylation via N-acetyl-galactosamine"/>
    <property type="evidence" value="ECO:0007669"/>
    <property type="project" value="TreeGrafter"/>
</dbReference>
<dbReference type="AlphaFoldDB" id="A0A5B7FHY8"/>
<evidence type="ECO:0000256" key="1">
    <source>
        <dbReference type="ARBA" id="ARBA00004606"/>
    </source>
</evidence>
<dbReference type="InterPro" id="IPR029044">
    <property type="entry name" value="Nucleotide-diphossugar_trans"/>
</dbReference>
<keyword evidence="4 6" id="KW-0808">Transferase</keyword>
<organism evidence="6 7">
    <name type="scientific">Portunus trituberculatus</name>
    <name type="common">Swimming crab</name>
    <name type="synonym">Neptunus trituberculatus</name>
    <dbReference type="NCBI Taxonomy" id="210409"/>
    <lineage>
        <taxon>Eukaryota</taxon>
        <taxon>Metazoa</taxon>
        <taxon>Ecdysozoa</taxon>
        <taxon>Arthropoda</taxon>
        <taxon>Crustacea</taxon>
        <taxon>Multicrustacea</taxon>
        <taxon>Malacostraca</taxon>
        <taxon>Eumalacostraca</taxon>
        <taxon>Eucarida</taxon>
        <taxon>Decapoda</taxon>
        <taxon>Pleocyemata</taxon>
        <taxon>Brachyura</taxon>
        <taxon>Eubrachyura</taxon>
        <taxon>Portunoidea</taxon>
        <taxon>Portunidae</taxon>
        <taxon>Portuninae</taxon>
        <taxon>Portunus</taxon>
    </lineage>
</organism>
<dbReference type="PANTHER" id="PTHR46012">
    <property type="entry name" value="IP22168P"/>
    <property type="match status" value="1"/>
</dbReference>